<dbReference type="AlphaFoldDB" id="A0A5B2TGF3"/>
<dbReference type="OrthoDB" id="9801938at2"/>
<protein>
    <submittedName>
        <fullName evidence="1">Uncharacterized protein</fullName>
    </submittedName>
</protein>
<evidence type="ECO:0000313" key="2">
    <source>
        <dbReference type="Proteomes" id="UP000322110"/>
    </source>
</evidence>
<comment type="caution">
    <text evidence="1">The sequence shown here is derived from an EMBL/GenBank/DDBJ whole genome shotgun (WGS) entry which is preliminary data.</text>
</comment>
<organism evidence="1 2">
    <name type="scientific">Teichococcus oryzae</name>
    <dbReference type="NCBI Taxonomy" id="1608942"/>
    <lineage>
        <taxon>Bacteria</taxon>
        <taxon>Pseudomonadati</taxon>
        <taxon>Pseudomonadota</taxon>
        <taxon>Alphaproteobacteria</taxon>
        <taxon>Acetobacterales</taxon>
        <taxon>Roseomonadaceae</taxon>
        <taxon>Roseomonas</taxon>
    </lineage>
</organism>
<evidence type="ECO:0000313" key="1">
    <source>
        <dbReference type="EMBL" id="KAA2213183.1"/>
    </source>
</evidence>
<gene>
    <name evidence="1" type="ORF">F0Q34_11145</name>
</gene>
<dbReference type="RefSeq" id="WP_149812296.1">
    <property type="nucleotide sequence ID" value="NZ_VUKA01000004.1"/>
</dbReference>
<keyword evidence="2" id="KW-1185">Reference proteome</keyword>
<sequence>MPAKTRLRIASPEEDPNTTIVCNSPPCFMHELDPSWLGYLRREEVAGLLTELLEAEPPGTVLETTWLRVMLRQHLARLGDAARMGGGHANPGADGAGDAAQAPLAQRLRAALPRIHDDALRRDLADVLLTLEHGLQRVHRRAMPG</sequence>
<dbReference type="EMBL" id="VUKA01000004">
    <property type="protein sequence ID" value="KAA2213183.1"/>
    <property type="molecule type" value="Genomic_DNA"/>
</dbReference>
<name>A0A5B2TGF3_9PROT</name>
<proteinExistence type="predicted"/>
<accession>A0A5B2TGF3</accession>
<dbReference type="Proteomes" id="UP000322110">
    <property type="component" value="Unassembled WGS sequence"/>
</dbReference>
<reference evidence="1 2" key="1">
    <citation type="journal article" date="2015" name="Int. J. Syst. Evol. Microbiol.">
        <title>Roseomonas oryzae sp. nov., isolated from paddy rhizosphere soil.</title>
        <authorList>
            <person name="Ramaprasad E.V."/>
            <person name="Sasikala Ch."/>
            <person name="Ramana Ch.V."/>
        </authorList>
    </citation>
    <scope>NUCLEOTIDE SEQUENCE [LARGE SCALE GENOMIC DNA]</scope>
    <source>
        <strain evidence="1 2">KCTC 42542</strain>
    </source>
</reference>